<accession>A0A0A9F568</accession>
<proteinExistence type="predicted"/>
<evidence type="ECO:0000313" key="1">
    <source>
        <dbReference type="EMBL" id="JAE05296.1"/>
    </source>
</evidence>
<dbReference type="AlphaFoldDB" id="A0A0A9F568"/>
<reference evidence="1" key="1">
    <citation type="submission" date="2014-09" db="EMBL/GenBank/DDBJ databases">
        <authorList>
            <person name="Magalhaes I.L.F."/>
            <person name="Oliveira U."/>
            <person name="Santos F.R."/>
            <person name="Vidigal T.H.D.A."/>
            <person name="Brescovit A.D."/>
            <person name="Santos A.J."/>
        </authorList>
    </citation>
    <scope>NUCLEOTIDE SEQUENCE</scope>
    <source>
        <tissue evidence="1">Shoot tissue taken approximately 20 cm above the soil surface</tissue>
    </source>
</reference>
<organism evidence="1">
    <name type="scientific">Arundo donax</name>
    <name type="common">Giant reed</name>
    <name type="synonym">Donax arundinaceus</name>
    <dbReference type="NCBI Taxonomy" id="35708"/>
    <lineage>
        <taxon>Eukaryota</taxon>
        <taxon>Viridiplantae</taxon>
        <taxon>Streptophyta</taxon>
        <taxon>Embryophyta</taxon>
        <taxon>Tracheophyta</taxon>
        <taxon>Spermatophyta</taxon>
        <taxon>Magnoliopsida</taxon>
        <taxon>Liliopsida</taxon>
        <taxon>Poales</taxon>
        <taxon>Poaceae</taxon>
        <taxon>PACMAD clade</taxon>
        <taxon>Arundinoideae</taxon>
        <taxon>Arundineae</taxon>
        <taxon>Arundo</taxon>
    </lineage>
</organism>
<sequence>MIRWTTDQPYAHLYHHEGIVVAAFHHGPVPFLDTLQDDPFAAAAGPHHHENDALRRASGSHHNLLAAPVEHMGRHEHDHLSLSLLFHQALEPVSPHQYQDAALTSLTPCQ</sequence>
<dbReference type="EMBL" id="GBRH01192600">
    <property type="protein sequence ID" value="JAE05296.1"/>
    <property type="molecule type" value="Transcribed_RNA"/>
</dbReference>
<protein>
    <submittedName>
        <fullName evidence="1">Uncharacterized protein</fullName>
    </submittedName>
</protein>
<reference evidence="1" key="2">
    <citation type="journal article" date="2015" name="Data Brief">
        <title>Shoot transcriptome of the giant reed, Arundo donax.</title>
        <authorList>
            <person name="Barrero R.A."/>
            <person name="Guerrero F.D."/>
            <person name="Moolhuijzen P."/>
            <person name="Goolsby J.A."/>
            <person name="Tidwell J."/>
            <person name="Bellgard S.E."/>
            <person name="Bellgard M.I."/>
        </authorList>
    </citation>
    <scope>NUCLEOTIDE SEQUENCE</scope>
    <source>
        <tissue evidence="1">Shoot tissue taken approximately 20 cm above the soil surface</tissue>
    </source>
</reference>
<name>A0A0A9F568_ARUDO</name>